<dbReference type="KEGG" id="maic:MAIC_05790"/>
<accession>A0AAD1MAN1</accession>
<name>A0AAD1MAN1_9MYCO</name>
<proteinExistence type="predicted"/>
<dbReference type="EMBL" id="AP022561">
    <property type="protein sequence ID" value="BBX05776.1"/>
    <property type="molecule type" value="Genomic_DNA"/>
</dbReference>
<reference evidence="1 2" key="1">
    <citation type="journal article" date="2019" name="Emerg. Microbes Infect.">
        <title>Comprehensive subspecies identification of 175 nontuberculous mycobacteria species based on 7547 genomic profiles.</title>
        <authorList>
            <person name="Matsumoto Y."/>
            <person name="Kinjo T."/>
            <person name="Motooka D."/>
            <person name="Nabeya D."/>
            <person name="Jung N."/>
            <person name="Uechi K."/>
            <person name="Horii T."/>
            <person name="Iida T."/>
            <person name="Fujita J."/>
            <person name="Nakamura S."/>
        </authorList>
    </citation>
    <scope>NUCLEOTIDE SEQUENCE [LARGE SCALE GENOMIC DNA]</scope>
    <source>
        <strain evidence="1 2">JCM 6376</strain>
    </source>
</reference>
<evidence type="ECO:0000313" key="1">
    <source>
        <dbReference type="EMBL" id="BBX05776.1"/>
    </source>
</evidence>
<protein>
    <submittedName>
        <fullName evidence="1">Uncharacterized protein</fullName>
    </submittedName>
</protein>
<dbReference type="AlphaFoldDB" id="A0AAD1MAN1"/>
<organism evidence="1 2">
    <name type="scientific">Mycolicibacterium aichiense</name>
    <dbReference type="NCBI Taxonomy" id="1799"/>
    <lineage>
        <taxon>Bacteria</taxon>
        <taxon>Bacillati</taxon>
        <taxon>Actinomycetota</taxon>
        <taxon>Actinomycetes</taxon>
        <taxon>Mycobacteriales</taxon>
        <taxon>Mycobacteriaceae</taxon>
        <taxon>Mycolicibacterium</taxon>
    </lineage>
</organism>
<keyword evidence="2" id="KW-1185">Reference proteome</keyword>
<sequence length="113" mass="11315">MPGDGVVDVGFPLCPVSSSPGPNTNEAAPGSPVLPAAGIVLGDVRRGVVAAEAVWLVRTRGGTTPADVAGCPCPRRAEPVPWERALPALCPVPLSARDGELDVESSAQALGAP</sequence>
<dbReference type="Proteomes" id="UP000467327">
    <property type="component" value="Chromosome"/>
</dbReference>
<evidence type="ECO:0000313" key="2">
    <source>
        <dbReference type="Proteomes" id="UP000467327"/>
    </source>
</evidence>
<gene>
    <name evidence="1" type="ORF">MAIC_05790</name>
</gene>